<dbReference type="Proteomes" id="UP000274920">
    <property type="component" value="Unassembled WGS sequence"/>
</dbReference>
<keyword evidence="4" id="KW-1185">Reference proteome</keyword>
<dbReference type="EMBL" id="RHJS01000002">
    <property type="protein sequence ID" value="RRK30207.1"/>
    <property type="molecule type" value="Genomic_DNA"/>
</dbReference>
<evidence type="ECO:0000313" key="4">
    <source>
        <dbReference type="Proteomes" id="UP000274920"/>
    </source>
</evidence>
<keyword evidence="1" id="KW-0472">Membrane</keyword>
<dbReference type="AlphaFoldDB" id="A0A426DBP0"/>
<dbReference type="PANTHER" id="PTHR34220">
    <property type="entry name" value="SENSOR HISTIDINE KINASE YPDA"/>
    <property type="match status" value="1"/>
</dbReference>
<feature type="transmembrane region" description="Helical" evidence="1">
    <location>
        <begin position="290"/>
        <end position="313"/>
    </location>
</feature>
<reference evidence="3" key="1">
    <citation type="submission" date="2018-10" db="EMBL/GenBank/DDBJ databases">
        <title>Schaedlerella arabinophila gen. nov. sp. nov., isolated from the mouse intestinal tract and comparative analysis with the genome of the closely related altered Schaedler flora strain ASF502.</title>
        <authorList>
            <person name="Miyake S."/>
            <person name="Soh M."/>
            <person name="Seedorf H."/>
        </authorList>
    </citation>
    <scope>NUCLEOTIDE SEQUENCE [LARGE SCALE GENOMIC DNA]</scope>
    <source>
        <strain evidence="3">DSM 106076</strain>
    </source>
</reference>
<keyword evidence="3" id="KW-0808">Transferase</keyword>
<comment type="caution">
    <text evidence="3">The sequence shown here is derived from an EMBL/GenBank/DDBJ whole genome shotgun (WGS) entry which is preliminary data.</text>
</comment>
<keyword evidence="1" id="KW-1133">Transmembrane helix</keyword>
<dbReference type="Gene3D" id="6.10.340.10">
    <property type="match status" value="1"/>
</dbReference>
<dbReference type="Pfam" id="PF06580">
    <property type="entry name" value="His_kinase"/>
    <property type="match status" value="1"/>
</dbReference>
<name>A0A426DBP0_9FIRM</name>
<dbReference type="Gene3D" id="3.30.565.10">
    <property type="entry name" value="Histidine kinase-like ATPase, C-terminal domain"/>
    <property type="match status" value="1"/>
</dbReference>
<evidence type="ECO:0000313" key="3">
    <source>
        <dbReference type="EMBL" id="RRK30207.1"/>
    </source>
</evidence>
<keyword evidence="3" id="KW-0418">Kinase</keyword>
<dbReference type="GO" id="GO:0016020">
    <property type="term" value="C:membrane"/>
    <property type="evidence" value="ECO:0007669"/>
    <property type="project" value="InterPro"/>
</dbReference>
<feature type="domain" description="Signal transduction histidine kinase internal region" evidence="2">
    <location>
        <begin position="376"/>
        <end position="452"/>
    </location>
</feature>
<organism evidence="3 4">
    <name type="scientific">Schaedlerella arabinosiphila</name>
    <dbReference type="NCBI Taxonomy" id="2044587"/>
    <lineage>
        <taxon>Bacteria</taxon>
        <taxon>Bacillati</taxon>
        <taxon>Bacillota</taxon>
        <taxon>Clostridia</taxon>
        <taxon>Lachnospirales</taxon>
        <taxon>Lachnospiraceae</taxon>
        <taxon>Schaedlerella</taxon>
    </lineage>
</organism>
<dbReference type="InterPro" id="IPR010559">
    <property type="entry name" value="Sig_transdc_His_kin_internal"/>
</dbReference>
<protein>
    <submittedName>
        <fullName evidence="3">Sensor histidine kinase</fullName>
    </submittedName>
</protein>
<dbReference type="GO" id="GO:0000155">
    <property type="term" value="F:phosphorelay sensor kinase activity"/>
    <property type="evidence" value="ECO:0007669"/>
    <property type="project" value="InterPro"/>
</dbReference>
<dbReference type="SUPFAM" id="SSF55874">
    <property type="entry name" value="ATPase domain of HSP90 chaperone/DNA topoisomerase II/histidine kinase"/>
    <property type="match status" value="1"/>
</dbReference>
<sequence>MMDMNKNFRLNFKISALLGAVIFLIIIIYLLIFTNHYQKYEYEIIGQENINTLRSIDSSLSTMAASADNYSKMILADSVVQQMMETGDILDDFSKQQTLMKRIYSVLQFSEFIDMIWLTDQQGQRLIIGDSASIHTDSGSGYEGKYEWLRKPYGEPELVVEKGENTNSLMLIRSFNSLEQFASLGLIGVQINQDKIDHLISNSIDYENEQIAILNFDNEIIYRGGTQGAVGDVVKAAEAISLSDRELIKKEHINGKDYYLLGVVNPKNGWKIFRYTPIVRNKDINTLVRFNILLILIIGLLIFCGASAIAHMLTIPIQQLLCYMKNVEGGQLEKIQEQTLLQEFKSLFHGYNRLVDEIKRLIQETIERQKRIRIVEMNEIQEQMKPHFLYNALDSVEALAMLGDTDNACRLIEALGGFYKKCVSGGREYISIDSEIRMVHDYMEILKIRFGDLFQFDIEVEDSCRKYEIPKLTIQPLAENSFQHGIRPNKTSGYIRVCVKEEGGKLHILVQDNGKGIPDDIVSELQNLKDCGEKKSLGLRGTIQRLKLIYENAFSFEIRNQGLSEIHLYLDTDVLGE</sequence>
<evidence type="ECO:0000259" key="2">
    <source>
        <dbReference type="Pfam" id="PF06580"/>
    </source>
</evidence>
<proteinExistence type="predicted"/>
<gene>
    <name evidence="3" type="ORF">EBB54_01565</name>
</gene>
<dbReference type="InterPro" id="IPR036890">
    <property type="entry name" value="HATPase_C_sf"/>
</dbReference>
<evidence type="ECO:0000256" key="1">
    <source>
        <dbReference type="SAM" id="Phobius"/>
    </source>
</evidence>
<accession>A0A426DBP0</accession>
<dbReference type="InterPro" id="IPR050640">
    <property type="entry name" value="Bact_2-comp_sensor_kinase"/>
</dbReference>
<feature type="transmembrane region" description="Helical" evidence="1">
    <location>
        <begin position="12"/>
        <end position="32"/>
    </location>
</feature>
<dbReference type="PANTHER" id="PTHR34220:SF7">
    <property type="entry name" value="SENSOR HISTIDINE KINASE YPDA"/>
    <property type="match status" value="1"/>
</dbReference>
<keyword evidence="1" id="KW-0812">Transmembrane</keyword>